<dbReference type="Pfam" id="PF24764">
    <property type="entry name" value="rva_4"/>
    <property type="match status" value="1"/>
</dbReference>
<proteinExistence type="predicted"/>
<evidence type="ECO:0000313" key="2">
    <source>
        <dbReference type="Ensembl" id="ENSSAUP00010006628.1"/>
    </source>
</evidence>
<dbReference type="GeneTree" id="ENSGT00940000164996"/>
<reference evidence="2" key="3">
    <citation type="submission" date="2025-09" db="UniProtKB">
        <authorList>
            <consortium name="Ensembl"/>
        </authorList>
    </citation>
    <scope>IDENTIFICATION</scope>
</reference>
<dbReference type="PANTHER" id="PTHR46791:SF11">
    <property type="entry name" value="INTEGRASE CATALYTIC DOMAIN-CONTAINING PROTEIN"/>
    <property type="match status" value="1"/>
</dbReference>
<evidence type="ECO:0000259" key="1">
    <source>
        <dbReference type="Pfam" id="PF24764"/>
    </source>
</evidence>
<reference evidence="2" key="2">
    <citation type="submission" date="2025-08" db="UniProtKB">
        <authorList>
            <consortium name="Ensembl"/>
        </authorList>
    </citation>
    <scope>IDENTIFICATION</scope>
</reference>
<protein>
    <recommendedName>
        <fullName evidence="1">Integrase core domain-containing protein</fullName>
    </recommendedName>
</protein>
<evidence type="ECO:0000313" key="3">
    <source>
        <dbReference type="Proteomes" id="UP000472265"/>
    </source>
</evidence>
<dbReference type="Proteomes" id="UP000472265">
    <property type="component" value="Chromosome 8"/>
</dbReference>
<reference evidence="2" key="1">
    <citation type="submission" date="2021-04" db="EMBL/GenBank/DDBJ databases">
        <authorList>
            <consortium name="Wellcome Sanger Institute Data Sharing"/>
        </authorList>
    </citation>
    <scope>NUCLEOTIDE SEQUENCE [LARGE SCALE GENOMIC DNA]</scope>
</reference>
<dbReference type="Ensembl" id="ENSSAUT00010007128.1">
    <property type="protein sequence ID" value="ENSSAUP00010006628.1"/>
    <property type="gene ID" value="ENSSAUG00010003359.1"/>
</dbReference>
<feature type="domain" description="Integrase core" evidence="1">
    <location>
        <begin position="187"/>
        <end position="318"/>
    </location>
</feature>
<dbReference type="InterPro" id="IPR058913">
    <property type="entry name" value="Integrase_dom_put"/>
</dbReference>
<keyword evidence="3" id="KW-1185">Reference proteome</keyword>
<organism evidence="2 3">
    <name type="scientific">Sparus aurata</name>
    <name type="common">Gilthead sea bream</name>
    <dbReference type="NCBI Taxonomy" id="8175"/>
    <lineage>
        <taxon>Eukaryota</taxon>
        <taxon>Metazoa</taxon>
        <taxon>Chordata</taxon>
        <taxon>Craniata</taxon>
        <taxon>Vertebrata</taxon>
        <taxon>Euteleostomi</taxon>
        <taxon>Actinopterygii</taxon>
        <taxon>Neopterygii</taxon>
        <taxon>Teleostei</taxon>
        <taxon>Neoteleostei</taxon>
        <taxon>Acanthomorphata</taxon>
        <taxon>Eupercaria</taxon>
        <taxon>Spariformes</taxon>
        <taxon>Sparidae</taxon>
        <taxon>Sparus</taxon>
    </lineage>
</organism>
<sequence>SLGLHVETVDRELEELLAQTMLERFHTGLQHIVSQQPLDLDYLDFVCSQEAVIFSAVSDQVLILKAIVDVPIVFVQVHHGSAGRPKFDISPDSLLHLTNEGLPVPCIANLMGVSTCSIFRRMREFGFSVRALYSTCSNAELDYLVTEIKDRTRPHAGYCLVKGSLQARGFRRIQSAVGDGAGLHAACGHQSQANTVFFTTNNKCTNCLFFRVRANHGVENVDIARLIFIAGKSMHSQRIERLWRDAWCALTSIYYSVLHSLEENGLLDLSIIADLFSCHYAFLPRLQGSLDIFSSGWDNLGYLTPNQLWEVGNIQHAMAEPENAEVKGNVCAIFIDTYSTNNRN</sequence>
<dbReference type="PANTHER" id="PTHR46791">
    <property type="entry name" value="EXPRESSED PROTEIN"/>
    <property type="match status" value="1"/>
</dbReference>
<dbReference type="OMA" id="NIQHAMA"/>
<dbReference type="AlphaFoldDB" id="A0A671TXF1"/>
<dbReference type="InParanoid" id="A0A671TXF1"/>
<accession>A0A671TXF1</accession>
<name>A0A671TXF1_SPAAU</name>